<feature type="compositionally biased region" description="Low complexity" evidence="1">
    <location>
        <begin position="254"/>
        <end position="266"/>
    </location>
</feature>
<name>B2YG07_MHVB</name>
<evidence type="ECO:0000313" key="3">
    <source>
        <dbReference type="Proteomes" id="UP000011274"/>
    </source>
</evidence>
<dbReference type="RefSeq" id="YP_001883358.1">
    <property type="nucleotide sequence ID" value="NC_010671.1"/>
</dbReference>
<proteinExistence type="predicted"/>
<evidence type="ECO:0000313" key="2">
    <source>
        <dbReference type="EMBL" id="ACD03489.1"/>
    </source>
</evidence>
<protein>
    <submittedName>
        <fullName evidence="2">Uncharacterized protein</fullName>
    </submittedName>
</protein>
<dbReference type="OrthoDB" id="33619at10239"/>
<keyword evidence="3" id="KW-1185">Reference proteome</keyword>
<gene>
    <name evidence="2" type="ORF">MdSGHV030</name>
</gene>
<organism evidence="2 3">
    <name type="scientific">Musca hytrovirus</name>
    <name type="common">isolate Musca domestica/United States/Boucias/-</name>
    <name type="synonym">MHV</name>
    <dbReference type="NCBI Taxonomy" id="523909"/>
    <lineage>
        <taxon>Viruses</taxon>
        <taxon>Viruses incertae sedis</taxon>
        <taxon>Naldaviricetes</taxon>
        <taxon>Lefavirales</taxon>
        <taxon>Hytrosaviridae</taxon>
        <taxon>Muscavirus</taxon>
        <taxon>Muscavirus musdomesticae</taxon>
    </lineage>
</organism>
<accession>B2YG07</accession>
<feature type="region of interest" description="Disordered" evidence="1">
    <location>
        <begin position="227"/>
        <end position="267"/>
    </location>
</feature>
<dbReference type="KEGG" id="vg:6295384"/>
<organismHost>
    <name type="scientific">Musca domestica</name>
    <name type="common">House fly</name>
    <dbReference type="NCBI Taxonomy" id="7370"/>
</organismHost>
<dbReference type="GeneID" id="6295384"/>
<sequence length="692" mass="79148">MNFSVCSFNTRLLVLLEAPKHFSPAANSSVLTLRQSYNIFPNFIQCIAADLEKICRRYRIVAILYQTDSVMMNNFPNGTEKTITYYVYYTSLEDCHIDDVFFGELLQHLTTKLGMSYYVAQVFLQSLRHGFNKPDARVDALVRDHKLNTEHDNLEEIRRLVLQLRPDQKRKIEMLVHRNSTFNAILPNMLLLNVTNCIQQDSLSIKHDTTKANKAASSSSSSVSSLTSIATTNTSKDTDDEDENGEDDNDDIFSLTSTTSSSSSSSDDIKFRTYVDGIELLQHHYYCSYGDCVVVEADIQLSVFNKLIMKNLIAAFLIKSIRVDQLHCFLYIDVDKFSLFSKVRVHGKILQYKIRNQRFNPCTVDISYNIQMHVPHLYGAAPLIIGNTKTLNETFKSKIKVVQMYLIVCENLLRRILAQWNCICKIVRVLASPYTESAVFYHILIYVHETNIDFLYRYLPANGLGCGPCKCTPSLSFALPSTSSLPTHSQQMWYMRPCAEILFHTHFDWTVAKIHNDYVRYCRQFVDGNADNANVDIFRLYDIHETGNSLSIAHLLETKVFKATIENMTTFRFFNETGLLYPFSTTGHEELYIYTLIKMTRIVYRCIVLPLIKMGGRLSTKNLVPSKFSLNFAFIDDPLTPTTSVRGPQTTRNLKSIETSDKVFDTKVINVTMLMNSYNLCGSESVENAIKM</sequence>
<dbReference type="EMBL" id="EU522111">
    <property type="protein sequence ID" value="ACD03489.1"/>
    <property type="molecule type" value="Genomic_DNA"/>
</dbReference>
<feature type="compositionally biased region" description="Acidic residues" evidence="1">
    <location>
        <begin position="238"/>
        <end position="251"/>
    </location>
</feature>
<evidence type="ECO:0000256" key="1">
    <source>
        <dbReference type="SAM" id="MobiDB-lite"/>
    </source>
</evidence>
<reference evidence="2 3" key="1">
    <citation type="journal article" date="2008" name="Virology">
        <title>Sequence analysis of a non-classified, non-occluded DNA virus that causes salivary gland hypertrophy of Musca domestica, MdSGHV.</title>
        <authorList>
            <person name="Garcia-Maruniak A."/>
            <person name="Maruniak J.E."/>
            <person name="Farmerie W."/>
            <person name="Boucias D.G."/>
        </authorList>
    </citation>
    <scope>NUCLEOTIDE SEQUENCE [LARGE SCALE GENOMIC DNA]</scope>
    <source>
        <strain evidence="3">Isolate Musca domestica/United States/Boucias/-</strain>
    </source>
</reference>
<dbReference type="Proteomes" id="UP000011274">
    <property type="component" value="Segment"/>
</dbReference>